<comment type="caution">
    <text evidence="1">The sequence shown here is derived from an EMBL/GenBank/DDBJ whole genome shotgun (WGS) entry which is preliminary data.</text>
</comment>
<dbReference type="EMBL" id="RDQH01000340">
    <property type="protein sequence ID" value="RXH77019.1"/>
    <property type="molecule type" value="Genomic_DNA"/>
</dbReference>
<accession>A0A498I246</accession>
<proteinExistence type="predicted"/>
<protein>
    <submittedName>
        <fullName evidence="1">Uncharacterized protein</fullName>
    </submittedName>
</protein>
<reference evidence="1 2" key="1">
    <citation type="submission" date="2018-10" db="EMBL/GenBank/DDBJ databases">
        <title>A high-quality apple genome assembly.</title>
        <authorList>
            <person name="Hu J."/>
        </authorList>
    </citation>
    <scope>NUCLEOTIDE SEQUENCE [LARGE SCALE GENOMIC DNA]</scope>
    <source>
        <strain evidence="2">cv. HFTH1</strain>
        <tissue evidence="1">Young leaf</tissue>
    </source>
</reference>
<evidence type="ECO:0000313" key="2">
    <source>
        <dbReference type="Proteomes" id="UP000290289"/>
    </source>
</evidence>
<dbReference type="AlphaFoldDB" id="A0A498I246"/>
<gene>
    <name evidence="1" type="ORF">DVH24_019907</name>
</gene>
<keyword evidence="2" id="KW-1185">Reference proteome</keyword>
<sequence length="82" mass="9174">MTALVANEINCLLWVVKFGMDSGITGNINNSNVRKAIDVDADYNQAMAERETGGDEGVWRKQQHAQFDQAMAGSRFLKDVRR</sequence>
<evidence type="ECO:0000313" key="1">
    <source>
        <dbReference type="EMBL" id="RXH77019.1"/>
    </source>
</evidence>
<organism evidence="1 2">
    <name type="scientific">Malus domestica</name>
    <name type="common">Apple</name>
    <name type="synonym">Pyrus malus</name>
    <dbReference type="NCBI Taxonomy" id="3750"/>
    <lineage>
        <taxon>Eukaryota</taxon>
        <taxon>Viridiplantae</taxon>
        <taxon>Streptophyta</taxon>
        <taxon>Embryophyta</taxon>
        <taxon>Tracheophyta</taxon>
        <taxon>Spermatophyta</taxon>
        <taxon>Magnoliopsida</taxon>
        <taxon>eudicotyledons</taxon>
        <taxon>Gunneridae</taxon>
        <taxon>Pentapetalae</taxon>
        <taxon>rosids</taxon>
        <taxon>fabids</taxon>
        <taxon>Rosales</taxon>
        <taxon>Rosaceae</taxon>
        <taxon>Amygdaloideae</taxon>
        <taxon>Maleae</taxon>
        <taxon>Malus</taxon>
    </lineage>
</organism>
<name>A0A498I246_MALDO</name>
<dbReference type="Proteomes" id="UP000290289">
    <property type="component" value="Chromosome 14"/>
</dbReference>